<evidence type="ECO:0000259" key="2">
    <source>
        <dbReference type="Pfam" id="PF12776"/>
    </source>
</evidence>
<evidence type="ECO:0000313" key="4">
    <source>
        <dbReference type="Proteomes" id="UP000796880"/>
    </source>
</evidence>
<feature type="region of interest" description="Disordered" evidence="1">
    <location>
        <begin position="1"/>
        <end position="23"/>
    </location>
</feature>
<comment type="caution">
    <text evidence="3">The sequence shown here is derived from an EMBL/GenBank/DDBJ whole genome shotgun (WGS) entry which is preliminary data.</text>
</comment>
<dbReference type="EMBL" id="VOIH02000008">
    <property type="protein sequence ID" value="KAF3440322.1"/>
    <property type="molecule type" value="Genomic_DNA"/>
</dbReference>
<reference evidence="3" key="1">
    <citation type="submission" date="2020-03" db="EMBL/GenBank/DDBJ databases">
        <title>A high-quality chromosome-level genome assembly of a woody plant with both climbing and erect habits, Rhamnella rubrinervis.</title>
        <authorList>
            <person name="Lu Z."/>
            <person name="Yang Y."/>
            <person name="Zhu X."/>
            <person name="Sun Y."/>
        </authorList>
    </citation>
    <scope>NUCLEOTIDE SEQUENCE</scope>
    <source>
        <strain evidence="3">BYM</strain>
        <tissue evidence="3">Leaf</tissue>
    </source>
</reference>
<dbReference type="AlphaFoldDB" id="A0A8K0GT33"/>
<dbReference type="OrthoDB" id="76215at2759"/>
<organism evidence="3 4">
    <name type="scientific">Rhamnella rubrinervis</name>
    <dbReference type="NCBI Taxonomy" id="2594499"/>
    <lineage>
        <taxon>Eukaryota</taxon>
        <taxon>Viridiplantae</taxon>
        <taxon>Streptophyta</taxon>
        <taxon>Embryophyta</taxon>
        <taxon>Tracheophyta</taxon>
        <taxon>Spermatophyta</taxon>
        <taxon>Magnoliopsida</taxon>
        <taxon>eudicotyledons</taxon>
        <taxon>Gunneridae</taxon>
        <taxon>Pentapetalae</taxon>
        <taxon>rosids</taxon>
        <taxon>fabids</taxon>
        <taxon>Rosales</taxon>
        <taxon>Rhamnaceae</taxon>
        <taxon>rhamnoid group</taxon>
        <taxon>Rhamneae</taxon>
        <taxon>Rhamnella</taxon>
    </lineage>
</organism>
<dbReference type="PANTHER" id="PTHR47584">
    <property type="match status" value="1"/>
</dbReference>
<evidence type="ECO:0000256" key="1">
    <source>
        <dbReference type="SAM" id="MobiDB-lite"/>
    </source>
</evidence>
<evidence type="ECO:0000313" key="3">
    <source>
        <dbReference type="EMBL" id="KAF3440322.1"/>
    </source>
</evidence>
<sequence>MENRVTRSRRPPPHQQEQQTRARWTTSLTKILADLMVDQVHKGNRQHNSFGKKAWKYMCDEFYKKSGLKWDKEQLKNRYAVLRRQYVTVKLLLDQSDFTWDEATGTIIGSDDAWAEYIRGHPDAETLKSTGCPIYRELCIIFSEPLANGKHDRLAELDRGTASNSYPPEPETLCLQRESTSESEEVDFVDDPDFSQPTTPSITGIRKRGRKGIDDVIAGAILEMAAASKLRTAAIQQYNGRYTITKCIKELDEMQGVDEQLYFAALDLFRKPIAREIFLSLKGEKRLNWLRGKCMAHTSETLG</sequence>
<dbReference type="Pfam" id="PF12776">
    <property type="entry name" value="Myb_DNA-bind_3"/>
    <property type="match status" value="1"/>
</dbReference>
<dbReference type="PANTHER" id="PTHR47584:SF9">
    <property type="entry name" value="L10-INTERACTING MYB DOMAIN-CONTAINING PROTEIN-LIKE"/>
    <property type="match status" value="1"/>
</dbReference>
<feature type="compositionally biased region" description="Basic residues" evidence="1">
    <location>
        <begin position="1"/>
        <end position="12"/>
    </location>
</feature>
<proteinExistence type="predicted"/>
<gene>
    <name evidence="3" type="ORF">FNV43_RR18606</name>
</gene>
<dbReference type="InterPro" id="IPR024752">
    <property type="entry name" value="Myb/SANT-like_dom"/>
</dbReference>
<protein>
    <recommendedName>
        <fullName evidence="2">Myb/SANT-like domain-containing protein</fullName>
    </recommendedName>
</protein>
<dbReference type="Proteomes" id="UP000796880">
    <property type="component" value="Unassembled WGS sequence"/>
</dbReference>
<name>A0A8K0GT33_9ROSA</name>
<keyword evidence="4" id="KW-1185">Reference proteome</keyword>
<dbReference type="InterPro" id="IPR045026">
    <property type="entry name" value="LIMYB"/>
</dbReference>
<accession>A0A8K0GT33</accession>
<feature type="domain" description="Myb/SANT-like" evidence="2">
    <location>
        <begin position="23"/>
        <end position="117"/>
    </location>
</feature>